<keyword evidence="1" id="KW-0175">Coiled coil</keyword>
<name>A0A3M6U0J7_POCDA</name>
<evidence type="ECO:0000256" key="2">
    <source>
        <dbReference type="SAM" id="MobiDB-lite"/>
    </source>
</evidence>
<proteinExistence type="predicted"/>
<feature type="region of interest" description="Disordered" evidence="2">
    <location>
        <begin position="74"/>
        <end position="107"/>
    </location>
</feature>
<feature type="compositionally biased region" description="Low complexity" evidence="2">
    <location>
        <begin position="92"/>
        <end position="107"/>
    </location>
</feature>
<protein>
    <submittedName>
        <fullName evidence="3">Uncharacterized protein</fullName>
    </submittedName>
</protein>
<evidence type="ECO:0000313" key="3">
    <source>
        <dbReference type="EMBL" id="RMX47146.1"/>
    </source>
</evidence>
<feature type="coiled-coil region" evidence="1">
    <location>
        <begin position="198"/>
        <end position="232"/>
    </location>
</feature>
<dbReference type="AlphaFoldDB" id="A0A3M6U0J7"/>
<gene>
    <name evidence="3" type="ORF">pdam_00016210</name>
</gene>
<organism evidence="3 4">
    <name type="scientific">Pocillopora damicornis</name>
    <name type="common">Cauliflower coral</name>
    <name type="synonym">Millepora damicornis</name>
    <dbReference type="NCBI Taxonomy" id="46731"/>
    <lineage>
        <taxon>Eukaryota</taxon>
        <taxon>Metazoa</taxon>
        <taxon>Cnidaria</taxon>
        <taxon>Anthozoa</taxon>
        <taxon>Hexacorallia</taxon>
        <taxon>Scleractinia</taxon>
        <taxon>Astrocoeniina</taxon>
        <taxon>Pocilloporidae</taxon>
        <taxon>Pocillopora</taxon>
    </lineage>
</organism>
<keyword evidence="4" id="KW-1185">Reference proteome</keyword>
<reference evidence="3 4" key="1">
    <citation type="journal article" date="2018" name="Sci. Rep.">
        <title>Comparative analysis of the Pocillopora damicornis genome highlights role of immune system in coral evolution.</title>
        <authorList>
            <person name="Cunning R."/>
            <person name="Bay R.A."/>
            <person name="Gillette P."/>
            <person name="Baker A.C."/>
            <person name="Traylor-Knowles N."/>
        </authorList>
    </citation>
    <scope>NUCLEOTIDE SEQUENCE [LARGE SCALE GENOMIC DNA]</scope>
    <source>
        <strain evidence="3">RSMAS</strain>
        <tissue evidence="3">Whole animal</tissue>
    </source>
</reference>
<dbReference type="EMBL" id="RCHS01002482">
    <property type="protein sequence ID" value="RMX47146.1"/>
    <property type="molecule type" value="Genomic_DNA"/>
</dbReference>
<accession>A0A3M6U0J7</accession>
<evidence type="ECO:0000313" key="4">
    <source>
        <dbReference type="Proteomes" id="UP000275408"/>
    </source>
</evidence>
<evidence type="ECO:0000256" key="1">
    <source>
        <dbReference type="SAM" id="Coils"/>
    </source>
</evidence>
<sequence length="643" mass="73101">MQLIQGGEPIANCSGSIEFGRIIDGMTDVFCFLNSQDRGLGSLGGKGFKCAMRESCSPNLFDPMNPSCHTSCRNDGATGRASRGARGDNGKDGTTPTDPGTDGQIDDSYLRTSRLSENARSKYPLALLKLMKRYAEDRIWANDIEEGKSVLRFLITLMEGRKGIQAMRKDAERRLGFLDKEGFDRFGNNKLFAPLMKWERLKENAEDIEKYAKEYQDAFNRIQRSIKQQEDITDILKDLAPKAARIQVGNQIKRLKTARAVDESEKRLYVESIAQVENRMSSTLETLKATLVELQAQKNMEHFFAILQGVTGFVGALIEKDPGAALGSAFNLIENEALRCNRGTLQQNKAKLEKWVRFGKAYKALTDPSDLNFDEMDIQSVPEIMKADLEINKEALLADLVCLLDVDLPPHMFKELYKSYTTFSLDINQACKDCYNVRLLKMYVELYGAVQDQSVPDKVHLKLRPLGRSYFRIGDEIKDFHQPMASWRYLNFDRFRITNEDKCRQEKEQGKDGGFYCMTKDDRRLTGMCCHPLIAAPCDDALAGEEECRSVFGTYRLSIPIDPTLDCSAQITYKNCKNLNRELFTHMNVWTTFMYWPEAYPQTPEDCGIQKRNATVEPEVKLLDSSPILRRDADANLNNNKRK</sequence>
<comment type="caution">
    <text evidence="3">The sequence shown here is derived from an EMBL/GenBank/DDBJ whole genome shotgun (WGS) entry which is preliminary data.</text>
</comment>
<dbReference type="Proteomes" id="UP000275408">
    <property type="component" value="Unassembled WGS sequence"/>
</dbReference>